<feature type="region of interest" description="Disordered" evidence="12">
    <location>
        <begin position="394"/>
        <end position="438"/>
    </location>
</feature>
<dbReference type="InterPro" id="IPR022107">
    <property type="entry name" value="DNA_pol_III_gamma/tau_C"/>
</dbReference>
<dbReference type="GO" id="GO:0003677">
    <property type="term" value="F:DNA binding"/>
    <property type="evidence" value="ECO:0007669"/>
    <property type="project" value="InterPro"/>
</dbReference>
<evidence type="ECO:0000256" key="4">
    <source>
        <dbReference type="ARBA" id="ARBA00022705"/>
    </source>
</evidence>
<dbReference type="SUPFAM" id="SSF52540">
    <property type="entry name" value="P-loop containing nucleoside triphosphate hydrolases"/>
    <property type="match status" value="1"/>
</dbReference>
<dbReference type="FunFam" id="3.40.50.300:FF:000014">
    <property type="entry name" value="DNA polymerase III subunit gamma/tau"/>
    <property type="match status" value="1"/>
</dbReference>
<keyword evidence="9 11" id="KW-0239">DNA-directed DNA polymerase</keyword>
<evidence type="ECO:0000256" key="12">
    <source>
        <dbReference type="SAM" id="MobiDB-lite"/>
    </source>
</evidence>
<keyword evidence="4 11" id="KW-0235">DNA replication</keyword>
<dbReference type="EC" id="2.7.7.7" evidence="11"/>
<keyword evidence="3 11" id="KW-0548">Nucleotidyltransferase</keyword>
<organism evidence="14 15">
    <name type="scientific">Sphingomonas taxi</name>
    <dbReference type="NCBI Taxonomy" id="1549858"/>
    <lineage>
        <taxon>Bacteria</taxon>
        <taxon>Pseudomonadati</taxon>
        <taxon>Pseudomonadota</taxon>
        <taxon>Alphaproteobacteria</taxon>
        <taxon>Sphingomonadales</taxon>
        <taxon>Sphingomonadaceae</taxon>
        <taxon>Sphingomonas</taxon>
    </lineage>
</organism>
<dbReference type="GO" id="GO:0006261">
    <property type="term" value="P:DNA-templated DNA replication"/>
    <property type="evidence" value="ECO:0007669"/>
    <property type="project" value="TreeGrafter"/>
</dbReference>
<keyword evidence="6 11" id="KW-0547">Nucleotide-binding</keyword>
<dbReference type="Pfam" id="PF13177">
    <property type="entry name" value="DNA_pol3_delta2"/>
    <property type="match status" value="1"/>
</dbReference>
<dbReference type="NCBIfam" id="NF006585">
    <property type="entry name" value="PRK09111.1"/>
    <property type="match status" value="1"/>
</dbReference>
<dbReference type="GO" id="GO:0003887">
    <property type="term" value="F:DNA-directed DNA polymerase activity"/>
    <property type="evidence" value="ECO:0007669"/>
    <property type="project" value="UniProtKB-KW"/>
</dbReference>
<feature type="compositionally biased region" description="Low complexity" evidence="12">
    <location>
        <begin position="399"/>
        <end position="409"/>
    </location>
</feature>
<dbReference type="InterPro" id="IPR045085">
    <property type="entry name" value="HLD_clamp_pol_III_gamma_tau"/>
</dbReference>
<dbReference type="CDD" id="cd00009">
    <property type="entry name" value="AAA"/>
    <property type="match status" value="1"/>
</dbReference>
<feature type="compositionally biased region" description="Low complexity" evidence="12">
    <location>
        <begin position="418"/>
        <end position="438"/>
    </location>
</feature>
<dbReference type="SUPFAM" id="SSF48019">
    <property type="entry name" value="post-AAA+ oligomerization domain-like"/>
    <property type="match status" value="1"/>
</dbReference>
<dbReference type="EMBL" id="QFMX01000005">
    <property type="protein sequence ID" value="PZO74937.1"/>
    <property type="molecule type" value="Genomic_DNA"/>
</dbReference>
<evidence type="ECO:0000259" key="13">
    <source>
        <dbReference type="SMART" id="SM00382"/>
    </source>
</evidence>
<reference evidence="14 15" key="1">
    <citation type="submission" date="2017-08" db="EMBL/GenBank/DDBJ databases">
        <title>Infants hospitalized years apart are colonized by the same room-sourced microbial strains.</title>
        <authorList>
            <person name="Brooks B."/>
            <person name="Olm M.R."/>
            <person name="Firek B.A."/>
            <person name="Baker R."/>
            <person name="Thomas B.C."/>
            <person name="Morowitz M.J."/>
            <person name="Banfield J.F."/>
        </authorList>
    </citation>
    <scope>NUCLEOTIDE SEQUENCE [LARGE SCALE GENOMIC DNA]</scope>
    <source>
        <strain evidence="14">S2_018_000_R3_119</strain>
    </source>
</reference>
<dbReference type="Pfam" id="PF12362">
    <property type="entry name" value="DUF3646"/>
    <property type="match status" value="1"/>
</dbReference>
<keyword evidence="2 11" id="KW-0808">Transferase</keyword>
<dbReference type="InterPro" id="IPR022754">
    <property type="entry name" value="DNA_pol_III_gamma-3"/>
</dbReference>
<evidence type="ECO:0000256" key="1">
    <source>
        <dbReference type="ARBA" id="ARBA00006360"/>
    </source>
</evidence>
<evidence type="ECO:0000256" key="3">
    <source>
        <dbReference type="ARBA" id="ARBA00022695"/>
    </source>
</evidence>
<dbReference type="Pfam" id="PF22608">
    <property type="entry name" value="DNAX_ATPase_lid"/>
    <property type="match status" value="1"/>
</dbReference>
<name>A0A2W4Z0G1_9SPHN</name>
<dbReference type="GO" id="GO:0009360">
    <property type="term" value="C:DNA polymerase III complex"/>
    <property type="evidence" value="ECO:0007669"/>
    <property type="project" value="InterPro"/>
</dbReference>
<proteinExistence type="inferred from homology"/>
<keyword evidence="7" id="KW-0862">Zinc</keyword>
<dbReference type="SMART" id="SM00382">
    <property type="entry name" value="AAA"/>
    <property type="match status" value="1"/>
</dbReference>
<dbReference type="Gene3D" id="1.20.272.10">
    <property type="match status" value="1"/>
</dbReference>
<evidence type="ECO:0000256" key="7">
    <source>
        <dbReference type="ARBA" id="ARBA00022833"/>
    </source>
</evidence>
<dbReference type="PANTHER" id="PTHR11669">
    <property type="entry name" value="REPLICATION FACTOR C / DNA POLYMERASE III GAMMA-TAU SUBUNIT"/>
    <property type="match status" value="1"/>
</dbReference>
<dbReference type="NCBIfam" id="TIGR02397">
    <property type="entry name" value="dnaX_nterm"/>
    <property type="match status" value="1"/>
</dbReference>
<sequence>MSDSFDLGEPPQPAKAPDTAYRVLARKYRPQTFSELIGQDAMVQTLGNAIRRDRLAHAFLMTGVRGVGKTSTARLIAKALNCIGPDGDGGPTIDPCGVCEPCRAIAEGRHIDVIEMDAASHTGVDDVREIIDASRYSAVTARFKIYIIDEVHMLSKNAFNALLKTLEEPPPHVKFLFATTEVNKVPVTVLSRCQRFDLRRISAEQLAKHFAWVSTEEGVVADPEALMLIARAAEGSARDGLSILDQAIAHAGLEGGGVTADAVRQMLGLSIRGAVRDLLTLILAGDGAGALASMRRQYDYGVDPLSVLRSLLETVHGITLTKVGTPPDAAQPMEERAAREEWAASLGYPALHRLWQLFLKGHDEVAKAALPIEAAEMALLRAIYASTLPDPGELARQIASGSTPAAAPASSPPPPSAPSSGEAPPWNAASAAKAPEPVATGPILPPTFEALVDLLDQSGGLAIAARLRHGARVVSYAPPEFALSGSRPVSADTLAELNTLLKTVTRTAWKVSIVDAPGEPTLREAQDAADAAVRQAILESPIMKAAVAAFPDAQLESWPGQRSNA</sequence>
<dbReference type="InterPro" id="IPR008921">
    <property type="entry name" value="DNA_pol3_clamp-load_cplx_C"/>
</dbReference>
<evidence type="ECO:0000256" key="8">
    <source>
        <dbReference type="ARBA" id="ARBA00022840"/>
    </source>
</evidence>
<dbReference type="InterPro" id="IPR050238">
    <property type="entry name" value="DNA_Rep/Repair_Clamp_Loader"/>
</dbReference>
<evidence type="ECO:0000256" key="2">
    <source>
        <dbReference type="ARBA" id="ARBA00022679"/>
    </source>
</evidence>
<dbReference type="Pfam" id="PF12169">
    <property type="entry name" value="DNA_pol3_gamma3"/>
    <property type="match status" value="1"/>
</dbReference>
<evidence type="ECO:0000256" key="10">
    <source>
        <dbReference type="ARBA" id="ARBA00049244"/>
    </source>
</evidence>
<dbReference type="InterPro" id="IPR027417">
    <property type="entry name" value="P-loop_NTPase"/>
</dbReference>
<comment type="catalytic activity">
    <reaction evidence="10 11">
        <text>DNA(n) + a 2'-deoxyribonucleoside 5'-triphosphate = DNA(n+1) + diphosphate</text>
        <dbReference type="Rhea" id="RHEA:22508"/>
        <dbReference type="Rhea" id="RHEA-COMP:17339"/>
        <dbReference type="Rhea" id="RHEA-COMP:17340"/>
        <dbReference type="ChEBI" id="CHEBI:33019"/>
        <dbReference type="ChEBI" id="CHEBI:61560"/>
        <dbReference type="ChEBI" id="CHEBI:173112"/>
        <dbReference type="EC" id="2.7.7.7"/>
    </reaction>
</comment>
<dbReference type="Proteomes" id="UP000249555">
    <property type="component" value="Unassembled WGS sequence"/>
</dbReference>
<dbReference type="Gene3D" id="3.40.50.300">
    <property type="entry name" value="P-loop containing nucleotide triphosphate hydrolases"/>
    <property type="match status" value="1"/>
</dbReference>
<feature type="domain" description="AAA+ ATPase" evidence="13">
    <location>
        <begin position="55"/>
        <end position="202"/>
    </location>
</feature>
<keyword evidence="5" id="KW-0479">Metal-binding</keyword>
<gene>
    <name evidence="11" type="primary">dnaX</name>
    <name evidence="14" type="ORF">DI640_06730</name>
</gene>
<dbReference type="GO" id="GO:0046872">
    <property type="term" value="F:metal ion binding"/>
    <property type="evidence" value="ECO:0007669"/>
    <property type="project" value="UniProtKB-KW"/>
</dbReference>
<evidence type="ECO:0000256" key="9">
    <source>
        <dbReference type="ARBA" id="ARBA00022932"/>
    </source>
</evidence>
<accession>A0A2W4Z0G1</accession>
<comment type="similarity">
    <text evidence="1 11">Belongs to the DnaX/STICHEL family.</text>
</comment>
<dbReference type="CDD" id="cd18137">
    <property type="entry name" value="HLD_clamp_pol_III_gamma_tau"/>
    <property type="match status" value="1"/>
</dbReference>
<evidence type="ECO:0000313" key="14">
    <source>
        <dbReference type="EMBL" id="PZO74937.1"/>
    </source>
</evidence>
<evidence type="ECO:0000256" key="11">
    <source>
        <dbReference type="RuleBase" id="RU364063"/>
    </source>
</evidence>
<protein>
    <recommendedName>
        <fullName evidence="11">DNA polymerase III subunit gamma/tau</fullName>
        <ecNumber evidence="11">2.7.7.7</ecNumber>
    </recommendedName>
</protein>
<evidence type="ECO:0000256" key="5">
    <source>
        <dbReference type="ARBA" id="ARBA00022723"/>
    </source>
</evidence>
<keyword evidence="8 11" id="KW-0067">ATP-binding</keyword>
<dbReference type="PANTHER" id="PTHR11669:SF0">
    <property type="entry name" value="PROTEIN STICHEL-LIKE 2"/>
    <property type="match status" value="1"/>
</dbReference>
<comment type="subunit">
    <text evidence="11">DNA polymerase III contains a core (composed of alpha, epsilon and theta chains) that associates with a tau subunit. This core dimerizes to form the POLIII' complex. PolIII' associates with the gamma complex (composed of gamma, delta, delta', psi and chi chains) and with the beta chain to form the complete DNA polymerase III complex.</text>
</comment>
<comment type="function">
    <text evidence="11">DNA polymerase III is a complex, multichain enzyme responsible for most of the replicative synthesis in bacteria. This DNA polymerase also exhibits 3' to 5' exonuclease activity.</text>
</comment>
<dbReference type="AlphaFoldDB" id="A0A2W4Z0G1"/>
<evidence type="ECO:0000256" key="6">
    <source>
        <dbReference type="ARBA" id="ARBA00022741"/>
    </source>
</evidence>
<comment type="caution">
    <text evidence="14">The sequence shown here is derived from an EMBL/GenBank/DDBJ whole genome shotgun (WGS) entry which is preliminary data.</text>
</comment>
<dbReference type="InterPro" id="IPR003593">
    <property type="entry name" value="AAA+_ATPase"/>
</dbReference>
<dbReference type="InterPro" id="IPR012763">
    <property type="entry name" value="DNA_pol_III_sug/sutau_N"/>
</dbReference>
<dbReference type="FunFam" id="1.10.8.60:FF:000013">
    <property type="entry name" value="DNA polymerase III subunit gamma/tau"/>
    <property type="match status" value="1"/>
</dbReference>
<evidence type="ECO:0000313" key="15">
    <source>
        <dbReference type="Proteomes" id="UP000249555"/>
    </source>
</evidence>
<dbReference type="Gene3D" id="1.10.8.60">
    <property type="match status" value="1"/>
</dbReference>
<dbReference type="GO" id="GO:0005524">
    <property type="term" value="F:ATP binding"/>
    <property type="evidence" value="ECO:0007669"/>
    <property type="project" value="UniProtKB-KW"/>
</dbReference>